<dbReference type="GO" id="GO:0008033">
    <property type="term" value="P:tRNA processing"/>
    <property type="evidence" value="ECO:0007669"/>
    <property type="project" value="UniProtKB-KW"/>
</dbReference>
<accession>A0A061J0P4</accession>
<protein>
    <recommendedName>
        <fullName evidence="9">tRNA-uridine aminocarboxypropyltransferase 1</fullName>
        <ecNumber evidence="2">2.5.1.25</ecNumber>
    </recommendedName>
    <alternativeName>
        <fullName evidence="10">DTW domain-containing protein 1</fullName>
    </alternativeName>
</protein>
<dbReference type="GO" id="GO:0005634">
    <property type="term" value="C:nucleus"/>
    <property type="evidence" value="ECO:0007669"/>
    <property type="project" value="UniProtKB-SubCell"/>
</dbReference>
<evidence type="ECO:0000256" key="9">
    <source>
        <dbReference type="ARBA" id="ARBA00039242"/>
    </source>
</evidence>
<dbReference type="Pfam" id="PF03942">
    <property type="entry name" value="DTW"/>
    <property type="match status" value="1"/>
</dbReference>
<evidence type="ECO:0000256" key="2">
    <source>
        <dbReference type="ARBA" id="ARBA00012386"/>
    </source>
</evidence>
<dbReference type="SMART" id="SM01144">
    <property type="entry name" value="DTW"/>
    <property type="match status" value="1"/>
</dbReference>
<evidence type="ECO:0000256" key="5">
    <source>
        <dbReference type="ARBA" id="ARBA00022694"/>
    </source>
</evidence>
<dbReference type="InterPro" id="IPR005636">
    <property type="entry name" value="DTW"/>
</dbReference>
<evidence type="ECO:0000256" key="3">
    <source>
        <dbReference type="ARBA" id="ARBA00022679"/>
    </source>
</evidence>
<dbReference type="Proteomes" id="UP000031737">
    <property type="component" value="Unassembled WGS sequence"/>
</dbReference>
<comment type="catalytic activity">
    <reaction evidence="11">
        <text>a uridine in tRNA + S-adenosyl-L-methionine = a 3-[(3S)-3-amino-3-carboxypropyl]uridine in tRNA + S-methyl-5'-thioadenosine + H(+)</text>
        <dbReference type="Rhea" id="RHEA:62432"/>
        <dbReference type="Rhea" id="RHEA-COMP:13339"/>
        <dbReference type="Rhea" id="RHEA-COMP:16092"/>
        <dbReference type="ChEBI" id="CHEBI:15378"/>
        <dbReference type="ChEBI" id="CHEBI:17509"/>
        <dbReference type="ChEBI" id="CHEBI:59789"/>
        <dbReference type="ChEBI" id="CHEBI:65315"/>
        <dbReference type="ChEBI" id="CHEBI:82930"/>
        <dbReference type="EC" id="2.5.1.25"/>
    </reaction>
</comment>
<evidence type="ECO:0000256" key="11">
    <source>
        <dbReference type="ARBA" id="ARBA00048718"/>
    </source>
</evidence>
<keyword evidence="3" id="KW-0808">Transferase</keyword>
<evidence type="ECO:0000256" key="6">
    <source>
        <dbReference type="ARBA" id="ARBA00023242"/>
    </source>
</evidence>
<evidence type="ECO:0000256" key="10">
    <source>
        <dbReference type="ARBA" id="ARBA00042508"/>
    </source>
</evidence>
<dbReference type="GO" id="GO:0016432">
    <property type="term" value="F:tRNA-uridine aminocarboxypropyltransferase activity"/>
    <property type="evidence" value="ECO:0007669"/>
    <property type="project" value="UniProtKB-EC"/>
</dbReference>
<keyword evidence="5" id="KW-0819">tRNA processing</keyword>
<dbReference type="VEuPathDB" id="TriTrypDB:TRSC58_05457"/>
<gene>
    <name evidence="13" type="ORF">TRSC58_05457</name>
</gene>
<comment type="function">
    <text evidence="7">Catalyzes the formation of 3-(3-amino-3-carboxypropyl)uridine (acp3U) at position 20 in the D-loop of several cytoplasmic tRNAs (acp3U(20)).</text>
</comment>
<name>A0A061J0P4_TRYRA</name>
<evidence type="ECO:0000313" key="14">
    <source>
        <dbReference type="Proteomes" id="UP000031737"/>
    </source>
</evidence>
<organism evidence="13 14">
    <name type="scientific">Trypanosoma rangeli SC58</name>
    <dbReference type="NCBI Taxonomy" id="429131"/>
    <lineage>
        <taxon>Eukaryota</taxon>
        <taxon>Discoba</taxon>
        <taxon>Euglenozoa</taxon>
        <taxon>Kinetoplastea</taxon>
        <taxon>Metakinetoplastina</taxon>
        <taxon>Trypanosomatida</taxon>
        <taxon>Trypanosomatidae</taxon>
        <taxon>Trypanosoma</taxon>
        <taxon>Herpetosoma</taxon>
    </lineage>
</organism>
<evidence type="ECO:0000256" key="8">
    <source>
        <dbReference type="ARBA" id="ARBA00038290"/>
    </source>
</evidence>
<dbReference type="PANTHER" id="PTHR15627:SF8">
    <property type="entry name" value="TRNA-URIDINE AMINOCARBOXYPROPYLTRANSFERASE 1"/>
    <property type="match status" value="1"/>
</dbReference>
<evidence type="ECO:0000259" key="12">
    <source>
        <dbReference type="SMART" id="SM01144"/>
    </source>
</evidence>
<evidence type="ECO:0000256" key="1">
    <source>
        <dbReference type="ARBA" id="ARBA00004123"/>
    </source>
</evidence>
<dbReference type="PANTHER" id="PTHR15627">
    <property type="entry name" value="NATURAL KILLER CELL-SPECIFIC ANTIGEN KLIP1"/>
    <property type="match status" value="1"/>
</dbReference>
<comment type="subcellular location">
    <subcellularLocation>
        <location evidence="1">Nucleus</location>
    </subcellularLocation>
</comment>
<dbReference type="InterPro" id="IPR051521">
    <property type="entry name" value="tRNA_Mod/Golgi_Maint"/>
</dbReference>
<sequence length="282" mass="32391">MKRAREVYAGGSEERCKKIVDFICSLQFSVPLYRLRQQEGRNRCAKCGKRRQYYCYDCLTVVHPASHPPPLSLPLNVYVVLHPGELRGKSTSLAASTISPDLHIVEYPEMPDGLDQASTLVLYPSSQSTELGDLTDLDAVKSVVFIDSTWQQSKAIARDERIRRFKHVRIKSQTSLFWRFQNNDPTYLATVEAIYYFLREFIANKRQRSAEDSTPPLYRGEVDDLLFYYINQYVAVQQHYSHDATMQYTTRHFDGYILPSSCWDELVAFPPPLPDSRAGNAS</sequence>
<reference evidence="13 14" key="1">
    <citation type="submission" date="2013-07" db="EMBL/GenBank/DDBJ databases">
        <authorList>
            <person name="Stoco P.H."/>
            <person name="Wagner G."/>
            <person name="Gerber A."/>
            <person name="Zaha A."/>
            <person name="Thompson C."/>
            <person name="Bartholomeu D.C."/>
            <person name="Luckemeyer D.D."/>
            <person name="Bahia D."/>
            <person name="Loreto E."/>
            <person name="Prestes E.B."/>
            <person name="Lima F.M."/>
            <person name="Rodrigues-Luiz G."/>
            <person name="Vallejo G.A."/>
            <person name="Filho J.F."/>
            <person name="Monteiro K.M."/>
            <person name="Tyler K.M."/>
            <person name="de Almeida L.G."/>
            <person name="Ortiz M.F."/>
            <person name="Siervo M.A."/>
            <person name="de Moraes M.H."/>
            <person name="Cunha O.L."/>
            <person name="Mendonca-Neto R."/>
            <person name="Silva R."/>
            <person name="Teixeira S.M."/>
            <person name="Murta S.M."/>
            <person name="Sincero T.C."/>
            <person name="Mendes T.A."/>
            <person name="Urmenyi T.P."/>
            <person name="Silva V.G."/>
            <person name="da Rocha W.D."/>
            <person name="Andersson B."/>
            <person name="Romanha A.J."/>
            <person name="Steindel M."/>
            <person name="de Vasconcelos A.T."/>
            <person name="Grisard E.C."/>
        </authorList>
    </citation>
    <scope>NUCLEOTIDE SEQUENCE [LARGE SCALE GENOMIC DNA]</scope>
    <source>
        <strain evidence="13 14">SC58</strain>
    </source>
</reference>
<dbReference type="AlphaFoldDB" id="A0A061J0P4"/>
<keyword evidence="14" id="KW-1185">Reference proteome</keyword>
<dbReference type="EC" id="2.5.1.25" evidence="2"/>
<comment type="caution">
    <text evidence="13">The sequence shown here is derived from an EMBL/GenBank/DDBJ whole genome shotgun (WGS) entry which is preliminary data.</text>
</comment>
<feature type="domain" description="DTW" evidence="12">
    <location>
        <begin position="51"/>
        <end position="241"/>
    </location>
</feature>
<evidence type="ECO:0000313" key="13">
    <source>
        <dbReference type="EMBL" id="ESL06862.1"/>
    </source>
</evidence>
<evidence type="ECO:0000256" key="7">
    <source>
        <dbReference type="ARBA" id="ARBA00037050"/>
    </source>
</evidence>
<dbReference type="OrthoDB" id="3173at2759"/>
<keyword evidence="6" id="KW-0539">Nucleus</keyword>
<proteinExistence type="inferred from homology"/>
<keyword evidence="4" id="KW-0949">S-adenosyl-L-methionine</keyword>
<comment type="similarity">
    <text evidence="8">Belongs to the TDD superfamily. DTWD1 family.</text>
</comment>
<evidence type="ECO:0000256" key="4">
    <source>
        <dbReference type="ARBA" id="ARBA00022691"/>
    </source>
</evidence>
<dbReference type="EMBL" id="AUPL01005457">
    <property type="protein sequence ID" value="ESL06862.1"/>
    <property type="molecule type" value="Genomic_DNA"/>
</dbReference>